<keyword evidence="2" id="KW-1185">Reference proteome</keyword>
<organism evidence="1 2">
    <name type="scientific">Cladophialophora carrionii</name>
    <dbReference type="NCBI Taxonomy" id="86049"/>
    <lineage>
        <taxon>Eukaryota</taxon>
        <taxon>Fungi</taxon>
        <taxon>Dikarya</taxon>
        <taxon>Ascomycota</taxon>
        <taxon>Pezizomycotina</taxon>
        <taxon>Eurotiomycetes</taxon>
        <taxon>Chaetothyriomycetidae</taxon>
        <taxon>Chaetothyriales</taxon>
        <taxon>Herpotrichiellaceae</taxon>
        <taxon>Cladophialophora</taxon>
    </lineage>
</organism>
<dbReference type="VEuPathDB" id="FungiDB:CLCR_11025"/>
<proteinExistence type="predicted"/>
<evidence type="ECO:0000313" key="1">
    <source>
        <dbReference type="EMBL" id="OCT53496.1"/>
    </source>
</evidence>
<sequence>MPSSQVTKEATNTLTAARILQVTYFRVPIGDQAPLVLLPPPRPLAFPLRAWDATHRGVLVARLSLNRDTRKLAMTKAGTVTTLSRTAGLCHLYEYRGRSDWSPMDPGMKVRRDQYIPLL</sequence>
<dbReference type="EMBL" id="LGRB01000008">
    <property type="protein sequence ID" value="OCT53496.1"/>
    <property type="molecule type" value="Genomic_DNA"/>
</dbReference>
<comment type="caution">
    <text evidence="1">The sequence shown here is derived from an EMBL/GenBank/DDBJ whole genome shotgun (WGS) entry which is preliminary data.</text>
</comment>
<accession>A0A1C1CYE2</accession>
<evidence type="ECO:0000313" key="2">
    <source>
        <dbReference type="Proteomes" id="UP000094526"/>
    </source>
</evidence>
<dbReference type="Proteomes" id="UP000094526">
    <property type="component" value="Unassembled WGS sequence"/>
</dbReference>
<gene>
    <name evidence="1" type="ORF">CLCR_11025</name>
</gene>
<dbReference type="AlphaFoldDB" id="A0A1C1CYE2"/>
<reference evidence="2" key="1">
    <citation type="submission" date="2015-07" db="EMBL/GenBank/DDBJ databases">
        <authorList>
            <person name="Teixeira M.M."/>
            <person name="Souza R.C."/>
            <person name="Almeida L.G."/>
            <person name="Vicente V.A."/>
            <person name="de Hoog S."/>
            <person name="Bocca A.L."/>
            <person name="de Almeida S.R."/>
            <person name="Vasconcelos A.T."/>
            <person name="Felipe M.S."/>
        </authorList>
    </citation>
    <scope>NUCLEOTIDE SEQUENCE [LARGE SCALE GENOMIC DNA]</scope>
    <source>
        <strain evidence="2">KSF</strain>
    </source>
</reference>
<protein>
    <submittedName>
        <fullName evidence="1">Uncharacterized protein</fullName>
    </submittedName>
</protein>
<name>A0A1C1CYE2_9EURO</name>